<dbReference type="InterPro" id="IPR021190">
    <property type="entry name" value="Pept_M10A"/>
</dbReference>
<dbReference type="RefSeq" id="WP_215790337.1">
    <property type="nucleotide sequence ID" value="NZ_JAHKKG010000007.1"/>
</dbReference>
<dbReference type="InterPro" id="IPR058502">
    <property type="entry name" value="PLL-like_beta-prop"/>
</dbReference>
<dbReference type="SUPFAM" id="SSF47090">
    <property type="entry name" value="PGBD-like"/>
    <property type="match status" value="1"/>
</dbReference>
<reference evidence="7 8" key="1">
    <citation type="submission" date="2021-06" db="EMBL/GenBank/DDBJ databases">
        <title>Actinoplanes lichenicola sp. nov., and Actinoplanes ovalisporus sp. nov., isolated from lichen in Thailand.</title>
        <authorList>
            <person name="Saeng-In P."/>
            <person name="Kanchanasin P."/>
            <person name="Yuki M."/>
            <person name="Kudo T."/>
            <person name="Ohkuma M."/>
            <person name="Phongsopitanun W."/>
            <person name="Tanasupawat S."/>
        </authorList>
    </citation>
    <scope>NUCLEOTIDE SEQUENCE [LARGE SCALE GENOMIC DNA]</scope>
    <source>
        <strain evidence="7 8">NBRC 110975</strain>
    </source>
</reference>
<dbReference type="InterPro" id="IPR002477">
    <property type="entry name" value="Peptidoglycan-bd-like"/>
</dbReference>
<keyword evidence="2" id="KW-0479">Metal-binding</keyword>
<organism evidence="7 8">
    <name type="scientific">Paractinoplanes bogorensis</name>
    <dbReference type="NCBI Taxonomy" id="1610840"/>
    <lineage>
        <taxon>Bacteria</taxon>
        <taxon>Bacillati</taxon>
        <taxon>Actinomycetota</taxon>
        <taxon>Actinomycetes</taxon>
        <taxon>Micromonosporales</taxon>
        <taxon>Micromonosporaceae</taxon>
        <taxon>Paractinoplanes</taxon>
    </lineage>
</organism>
<dbReference type="EMBL" id="JAHKKG010000007">
    <property type="protein sequence ID" value="MBU2666629.1"/>
    <property type="molecule type" value="Genomic_DNA"/>
</dbReference>
<comment type="caution">
    <text evidence="7">The sequence shown here is derived from an EMBL/GenBank/DDBJ whole genome shotgun (WGS) entry which is preliminary data.</text>
</comment>
<evidence type="ECO:0000256" key="2">
    <source>
        <dbReference type="ARBA" id="ARBA00022723"/>
    </source>
</evidence>
<dbReference type="InterPro" id="IPR024079">
    <property type="entry name" value="MetalloPept_cat_dom_sf"/>
</dbReference>
<dbReference type="SMART" id="SM00235">
    <property type="entry name" value="ZnMc"/>
    <property type="match status" value="1"/>
</dbReference>
<evidence type="ECO:0000313" key="7">
    <source>
        <dbReference type="EMBL" id="MBU2666629.1"/>
    </source>
</evidence>
<evidence type="ECO:0000256" key="5">
    <source>
        <dbReference type="ARBA" id="ARBA00023049"/>
    </source>
</evidence>
<dbReference type="Pfam" id="PF00413">
    <property type="entry name" value="Peptidase_M10"/>
    <property type="match status" value="1"/>
</dbReference>
<dbReference type="SUPFAM" id="SSF89372">
    <property type="entry name" value="Fucose-specific lectin"/>
    <property type="match status" value="2"/>
</dbReference>
<name>A0ABS5YT48_9ACTN</name>
<protein>
    <submittedName>
        <fullName evidence="7">Matrixin family metalloprotease</fullName>
        <ecNumber evidence="7">3.4.24.-</ecNumber>
    </submittedName>
</protein>
<evidence type="ECO:0000313" key="8">
    <source>
        <dbReference type="Proteomes" id="UP001519654"/>
    </source>
</evidence>
<proteinExistence type="predicted"/>
<evidence type="ECO:0000256" key="3">
    <source>
        <dbReference type="ARBA" id="ARBA00022801"/>
    </source>
</evidence>
<dbReference type="GO" id="GO:0008237">
    <property type="term" value="F:metallopeptidase activity"/>
    <property type="evidence" value="ECO:0007669"/>
    <property type="project" value="UniProtKB-KW"/>
</dbReference>
<dbReference type="PRINTS" id="PR00138">
    <property type="entry name" value="MATRIXIN"/>
</dbReference>
<dbReference type="Gene3D" id="2.120.10.70">
    <property type="entry name" value="Fucose-specific lectin"/>
    <property type="match status" value="2"/>
</dbReference>
<dbReference type="InterPro" id="IPR006026">
    <property type="entry name" value="Peptidase_Metallo"/>
</dbReference>
<keyword evidence="1" id="KW-0645">Protease</keyword>
<keyword evidence="4" id="KW-0862">Zinc</keyword>
<dbReference type="InterPro" id="IPR036365">
    <property type="entry name" value="PGBD-like_sf"/>
</dbReference>
<dbReference type="Pfam" id="PF26607">
    <property type="entry name" value="DUF8189"/>
    <property type="match status" value="1"/>
</dbReference>
<accession>A0ABS5YT48</accession>
<dbReference type="CDD" id="cd22954">
    <property type="entry name" value="PLL_lectin"/>
    <property type="match status" value="1"/>
</dbReference>
<dbReference type="EC" id="3.4.24.-" evidence="7"/>
<dbReference type="Pfam" id="PF01471">
    <property type="entry name" value="PG_binding_1"/>
    <property type="match status" value="1"/>
</dbReference>
<evidence type="ECO:0000259" key="6">
    <source>
        <dbReference type="SMART" id="SM00235"/>
    </source>
</evidence>
<gene>
    <name evidence="7" type="ORF">KOI35_24270</name>
</gene>
<keyword evidence="8" id="KW-1185">Reference proteome</keyword>
<sequence length="594" mass="63958">MPDGRVEAFPEIAESAFHQAGEKATDLEPVQEFLSRFGYLREGSYATGVLDDETSTALAEYQTRNAVPVSGNFDETTANAMTTSRCGLPDLDNGIDFSIRCNWNTRGLTFAFDTGTADIAGNGEFDAIRRALRSWTAATQIVFTEVGVGNNPDIRIGWRPANDPDHSMVGGILAHADFPLDCGVITNTRPKPVHFDDTEHNWSVGAVANSFDVETVGLHELGHILGLQHSTVNGSVMFPSVSANFTLRVLQPDDRAGIEALYPRPAAVTAWGPNRLDIFGLGTDRGMFHKAWTGNAWAPSPDGWEGLGGIFTSPPAVTSWGNNRLDIFGLGLGGGMFHKAWTGSAWTPGWEALGGIFTSPPAVTSWGPNRLDIFGLGTDGGVFHKAWTGNSWTPGWEALGGIFTSPPAVTSWGPNRLDIFGLGLDGGMYHKAWTGNSWTNGWESLGGVFTSPPAVTSWGNNRLDIFGLGLGGGMFHKAWTGNSWTNGWESLGGVFTSPPAVTSWGPNRLDIFGLGTDRAMYHKAWTGSGWSPSPTDWERLGGVFTSPPAVESWGLNRLDIFGLGTDKAMYHKAWTGTKWAPSPNDWERLGGIFS</sequence>
<evidence type="ECO:0000256" key="4">
    <source>
        <dbReference type="ARBA" id="ARBA00022833"/>
    </source>
</evidence>
<evidence type="ECO:0000256" key="1">
    <source>
        <dbReference type="ARBA" id="ARBA00022670"/>
    </source>
</evidence>
<dbReference type="PANTHER" id="PTHR10201">
    <property type="entry name" value="MATRIX METALLOPROTEINASE"/>
    <property type="match status" value="1"/>
</dbReference>
<keyword evidence="3 7" id="KW-0378">Hydrolase</keyword>
<dbReference type="Gene3D" id="3.40.390.10">
    <property type="entry name" value="Collagenase (Catalytic Domain)"/>
    <property type="match status" value="1"/>
</dbReference>
<dbReference type="PANTHER" id="PTHR10201:SF323">
    <property type="entry name" value="MATRIX METALLOPROTEINASE-21"/>
    <property type="match status" value="1"/>
</dbReference>
<dbReference type="InterPro" id="IPR001818">
    <property type="entry name" value="Pept_M10_metallopeptidase"/>
</dbReference>
<keyword evidence="5 7" id="KW-0482">Metalloprotease</keyword>
<dbReference type="Proteomes" id="UP001519654">
    <property type="component" value="Unassembled WGS sequence"/>
</dbReference>
<feature type="domain" description="Peptidase metallopeptidase" evidence="6">
    <location>
        <begin position="99"/>
        <end position="264"/>
    </location>
</feature>
<dbReference type="SUPFAM" id="SSF55486">
    <property type="entry name" value="Metalloproteases ('zincins'), catalytic domain"/>
    <property type="match status" value="1"/>
</dbReference>